<dbReference type="HOGENOM" id="CLU_2037528_0_0_1"/>
<gene>
    <name evidence="2" type="ORF">AFUB_081000</name>
</gene>
<proteinExistence type="predicted"/>
<reference evidence="2 3" key="1">
    <citation type="journal article" date="2008" name="PLoS Genet.">
        <title>Genomic islands in the pathogenic filamentous fungus Aspergillus fumigatus.</title>
        <authorList>
            <person name="Fedorova N.D."/>
            <person name="Khaldi N."/>
            <person name="Joardar V.S."/>
            <person name="Maiti R."/>
            <person name="Amedeo P."/>
            <person name="Anderson M.J."/>
            <person name="Crabtree J."/>
            <person name="Silva J.C."/>
            <person name="Badger J.H."/>
            <person name="Albarraq A."/>
            <person name="Angiuoli S."/>
            <person name="Bussey H."/>
            <person name="Bowyer P."/>
            <person name="Cotty P.J."/>
            <person name="Dyer P.S."/>
            <person name="Egan A."/>
            <person name="Galens K."/>
            <person name="Fraser-Liggett C.M."/>
            <person name="Haas B.J."/>
            <person name="Inman J.M."/>
            <person name="Kent R."/>
            <person name="Lemieux S."/>
            <person name="Malavazi I."/>
            <person name="Orvis J."/>
            <person name="Roemer T."/>
            <person name="Ronning C.M."/>
            <person name="Sundaram J.P."/>
            <person name="Sutton G."/>
            <person name="Turner G."/>
            <person name="Venter J.C."/>
            <person name="White O.R."/>
            <person name="Whitty B.R."/>
            <person name="Youngman P."/>
            <person name="Wolfe K.H."/>
            <person name="Goldman G.H."/>
            <person name="Wortman J.R."/>
            <person name="Jiang B."/>
            <person name="Denning D.W."/>
            <person name="Nierman W.C."/>
        </authorList>
    </citation>
    <scope>NUCLEOTIDE SEQUENCE [LARGE SCALE GENOMIC DNA]</scope>
    <source>
        <strain evidence="3">CBS 144.89 / FGSC A1163 / CEA10</strain>
    </source>
</reference>
<evidence type="ECO:0000313" key="3">
    <source>
        <dbReference type="Proteomes" id="UP000001699"/>
    </source>
</evidence>
<protein>
    <submittedName>
        <fullName evidence="2">Uncharacterized protein</fullName>
    </submittedName>
</protein>
<dbReference type="AlphaFoldDB" id="B0Y9G9"/>
<organism evidence="2 3">
    <name type="scientific">Aspergillus fumigatus (strain CBS 144.89 / FGSC A1163 / CEA10)</name>
    <name type="common">Neosartorya fumigata</name>
    <dbReference type="NCBI Taxonomy" id="451804"/>
    <lineage>
        <taxon>Eukaryota</taxon>
        <taxon>Fungi</taxon>
        <taxon>Dikarya</taxon>
        <taxon>Ascomycota</taxon>
        <taxon>Pezizomycotina</taxon>
        <taxon>Eurotiomycetes</taxon>
        <taxon>Eurotiomycetidae</taxon>
        <taxon>Eurotiales</taxon>
        <taxon>Aspergillaceae</taxon>
        <taxon>Aspergillus</taxon>
        <taxon>Aspergillus subgen. Fumigati</taxon>
    </lineage>
</organism>
<dbReference type="VEuPathDB" id="FungiDB:AFUB_081000"/>
<evidence type="ECO:0000313" key="2">
    <source>
        <dbReference type="EMBL" id="EDP48662.1"/>
    </source>
</evidence>
<evidence type="ECO:0000256" key="1">
    <source>
        <dbReference type="SAM" id="MobiDB-lite"/>
    </source>
</evidence>
<name>B0Y9G9_ASPFC</name>
<dbReference type="EMBL" id="DS499600">
    <property type="protein sequence ID" value="EDP48662.1"/>
    <property type="molecule type" value="Genomic_DNA"/>
</dbReference>
<dbReference type="Proteomes" id="UP000001699">
    <property type="component" value="Unassembled WGS sequence"/>
</dbReference>
<accession>B0Y9G9</accession>
<sequence length="121" mass="13109">MQQLRQRNPARHSQPPVSPSFKNPSAGDVAHNRYREEMSRANWMVGPVLCFNRIQTFGFGLDSGTSLMPYPVTGRGDLDSHGSRGRLSLVSLVDAVCESPCPPSFLGHPPSDTNASLVTAS</sequence>
<keyword evidence="3" id="KW-1185">Reference proteome</keyword>
<feature type="region of interest" description="Disordered" evidence="1">
    <location>
        <begin position="1"/>
        <end position="33"/>
    </location>
</feature>